<evidence type="ECO:0000256" key="1">
    <source>
        <dbReference type="ARBA" id="ARBA00022737"/>
    </source>
</evidence>
<feature type="domain" description="EF-hand" evidence="4">
    <location>
        <begin position="94"/>
        <end position="129"/>
    </location>
</feature>
<dbReference type="InterPro" id="IPR002048">
    <property type="entry name" value="EF_hand_dom"/>
</dbReference>
<dbReference type="Gene3D" id="1.10.238.10">
    <property type="entry name" value="EF-hand"/>
    <property type="match status" value="1"/>
</dbReference>
<dbReference type="InterPro" id="IPR018247">
    <property type="entry name" value="EF_Hand_1_Ca_BS"/>
</dbReference>
<dbReference type="SUPFAM" id="SSF47473">
    <property type="entry name" value="EF-hand"/>
    <property type="match status" value="1"/>
</dbReference>
<evidence type="ECO:0000259" key="4">
    <source>
        <dbReference type="PROSITE" id="PS50222"/>
    </source>
</evidence>
<keyword evidence="6" id="KW-1185">Reference proteome</keyword>
<gene>
    <name evidence="5" type="ORF">GBAR_LOCUS2935</name>
</gene>
<dbReference type="Proteomes" id="UP001174909">
    <property type="component" value="Unassembled WGS sequence"/>
</dbReference>
<dbReference type="InterPro" id="IPR011992">
    <property type="entry name" value="EF-hand-dom_pair"/>
</dbReference>
<keyword evidence="2" id="KW-0106">Calcium</keyword>
<feature type="domain" description="EF-hand" evidence="4">
    <location>
        <begin position="130"/>
        <end position="165"/>
    </location>
</feature>
<evidence type="ECO:0000256" key="2">
    <source>
        <dbReference type="ARBA" id="ARBA00022837"/>
    </source>
</evidence>
<keyword evidence="1" id="KW-0677">Repeat</keyword>
<dbReference type="PANTHER" id="PTHR47500">
    <property type="entry name" value="EF-HAND CALCIUM-BINDING DOMAIN-CONTAINING PROTEIN"/>
    <property type="match status" value="1"/>
</dbReference>
<dbReference type="GO" id="GO:0005509">
    <property type="term" value="F:calcium ion binding"/>
    <property type="evidence" value="ECO:0007669"/>
    <property type="project" value="InterPro"/>
</dbReference>
<comment type="caution">
    <text evidence="5">The sequence shown here is derived from an EMBL/GenBank/DDBJ whole genome shotgun (WGS) entry which is preliminary data.</text>
</comment>
<dbReference type="PANTHER" id="PTHR47500:SF3">
    <property type="entry name" value="EF-HAND DOMAIN-CONTAINING PROTEIN"/>
    <property type="match status" value="1"/>
</dbReference>
<dbReference type="InterPro" id="IPR043520">
    <property type="entry name" value="SPT21"/>
</dbReference>
<feature type="region of interest" description="Disordered" evidence="3">
    <location>
        <begin position="285"/>
        <end position="319"/>
    </location>
</feature>
<name>A0AA35W5N3_GEOBA</name>
<dbReference type="Pfam" id="PF13499">
    <property type="entry name" value="EF-hand_7"/>
    <property type="match status" value="1"/>
</dbReference>
<dbReference type="CDD" id="cd00051">
    <property type="entry name" value="EFh"/>
    <property type="match status" value="1"/>
</dbReference>
<reference evidence="5" key="1">
    <citation type="submission" date="2023-03" db="EMBL/GenBank/DDBJ databases">
        <authorList>
            <person name="Steffen K."/>
            <person name="Cardenas P."/>
        </authorList>
    </citation>
    <scope>NUCLEOTIDE SEQUENCE</scope>
</reference>
<dbReference type="EMBL" id="CASHTH010000402">
    <property type="protein sequence ID" value="CAI8000438.1"/>
    <property type="molecule type" value="Genomic_DNA"/>
</dbReference>
<dbReference type="PROSITE" id="PS50222">
    <property type="entry name" value="EF_HAND_2"/>
    <property type="match status" value="2"/>
</dbReference>
<dbReference type="SMART" id="SM00054">
    <property type="entry name" value="EFh"/>
    <property type="match status" value="2"/>
</dbReference>
<evidence type="ECO:0000313" key="5">
    <source>
        <dbReference type="EMBL" id="CAI8000438.1"/>
    </source>
</evidence>
<feature type="compositionally biased region" description="Polar residues" evidence="3">
    <location>
        <begin position="306"/>
        <end position="319"/>
    </location>
</feature>
<evidence type="ECO:0000313" key="6">
    <source>
        <dbReference type="Proteomes" id="UP001174909"/>
    </source>
</evidence>
<organism evidence="5 6">
    <name type="scientific">Geodia barretti</name>
    <name type="common">Barrett's horny sponge</name>
    <dbReference type="NCBI Taxonomy" id="519541"/>
    <lineage>
        <taxon>Eukaryota</taxon>
        <taxon>Metazoa</taxon>
        <taxon>Porifera</taxon>
        <taxon>Demospongiae</taxon>
        <taxon>Heteroscleromorpha</taxon>
        <taxon>Tetractinellida</taxon>
        <taxon>Astrophorina</taxon>
        <taxon>Geodiidae</taxon>
        <taxon>Geodia</taxon>
    </lineage>
</organism>
<dbReference type="GO" id="GO:0043226">
    <property type="term" value="C:organelle"/>
    <property type="evidence" value="ECO:0007669"/>
    <property type="project" value="UniProtKB-ARBA"/>
</dbReference>
<proteinExistence type="predicted"/>
<accession>A0AA35W5N3</accession>
<protein>
    <submittedName>
        <fullName evidence="5">Caltractin</fullName>
    </submittedName>
</protein>
<dbReference type="PROSITE" id="PS00018">
    <property type="entry name" value="EF_HAND_1"/>
    <property type="match status" value="2"/>
</dbReference>
<evidence type="ECO:0000256" key="3">
    <source>
        <dbReference type="SAM" id="MobiDB-lite"/>
    </source>
</evidence>
<dbReference type="AlphaFoldDB" id="A0AA35W5N3"/>
<dbReference type="FunFam" id="1.10.238.10:FF:000178">
    <property type="entry name" value="Calmodulin-2 A"/>
    <property type="match status" value="1"/>
</dbReference>
<sequence>MACSTTFYSKNSTSTELNRPRALRAVPPMLMRMRIPHASRLRARAGDINRPVPVLCIMSSQRARSYSLAIARRRRSSRLHNQLGSVSEHGLTSTQIEAFREVFSLFDVNGGGTIDAQELHSALASVDIRLTKEEIEDVLCVMDEDGNGEVDFEEFLTLMTSTEKYLEALGGEKEDKESLLFSALTKFMMKSALSSISEIERYYNAKVRKSPHVVGHYAAGARLIGLTEKQMAQHLATLNQSGDENSDSPYAQPVCLFNSQGSLEKQSRKGKIRLRIINKKLKDSSDTEVRSAVGEKTGDSAMCKPSGSTASTVTRSKTPASCMSPMCLRPQISVKLPAISMSTVQKNPDQLTIEDLPTIRSQVRRAYYRFYTQQQNRSEDRVNTFADISQIPQSLQLPFLLILTAYGVKPANIPHRLRLRLAQQRPWQQDQFLPSIVLD</sequence>